<comment type="catalytic activity">
    <reaction evidence="12">
        <text>ATP + H2O + 4 H(+)(in) = ADP + phosphate + 5 H(+)(out)</text>
        <dbReference type="Rhea" id="RHEA:57720"/>
        <dbReference type="ChEBI" id="CHEBI:15377"/>
        <dbReference type="ChEBI" id="CHEBI:15378"/>
        <dbReference type="ChEBI" id="CHEBI:30616"/>
        <dbReference type="ChEBI" id="CHEBI:43474"/>
        <dbReference type="ChEBI" id="CHEBI:456216"/>
        <dbReference type="EC" id="7.1.2.2"/>
    </reaction>
</comment>
<dbReference type="GO" id="GO:0045259">
    <property type="term" value="C:proton-transporting ATP synthase complex"/>
    <property type="evidence" value="ECO:0007669"/>
    <property type="project" value="UniProtKB-KW"/>
</dbReference>
<dbReference type="SUPFAM" id="SSF47917">
    <property type="entry name" value="C-terminal domain of alpha and beta subunits of F1 ATP synthase"/>
    <property type="match status" value="1"/>
</dbReference>
<evidence type="ECO:0000256" key="10">
    <source>
        <dbReference type="ARBA" id="ARBA00023196"/>
    </source>
</evidence>
<evidence type="ECO:0000256" key="5">
    <source>
        <dbReference type="ARBA" id="ARBA00022741"/>
    </source>
</evidence>
<evidence type="ECO:0000259" key="13">
    <source>
        <dbReference type="Pfam" id="PF00006"/>
    </source>
</evidence>
<protein>
    <recommendedName>
        <fullName evidence="12">ATP synthase subunit alpha</fullName>
        <ecNumber evidence="12">7.1.2.2</ecNumber>
    </recommendedName>
    <alternativeName>
        <fullName evidence="12">ATP synthase F1 sector subunit alpha</fullName>
    </alternativeName>
    <alternativeName>
        <fullName evidence="12">F-ATPase subunit alpha</fullName>
    </alternativeName>
</protein>
<dbReference type="PROSITE" id="PS00152">
    <property type="entry name" value="ATPASE_ALPHA_BETA"/>
    <property type="match status" value="1"/>
</dbReference>
<gene>
    <name evidence="12 16" type="primary">atpA</name>
    <name evidence="16" type="ORF">ATTO_01980</name>
</gene>
<keyword evidence="11 12" id="KW-0066">ATP synthesis</keyword>
<name>A0AAU9CH73_9ACTN</name>
<evidence type="ECO:0000256" key="12">
    <source>
        <dbReference type="HAMAP-Rule" id="MF_01346"/>
    </source>
</evidence>
<dbReference type="Gene3D" id="2.40.30.20">
    <property type="match status" value="1"/>
</dbReference>
<keyword evidence="8 12" id="KW-0406">Ion transport</keyword>
<dbReference type="GO" id="GO:0046933">
    <property type="term" value="F:proton-transporting ATP synthase activity, rotational mechanism"/>
    <property type="evidence" value="ECO:0007669"/>
    <property type="project" value="UniProtKB-UniRule"/>
</dbReference>
<feature type="binding site" evidence="12">
    <location>
        <begin position="187"/>
        <end position="194"/>
    </location>
    <ligand>
        <name>ATP</name>
        <dbReference type="ChEBI" id="CHEBI:30616"/>
    </ligand>
</feature>
<dbReference type="InterPro" id="IPR036121">
    <property type="entry name" value="ATPase_F1/V1/A1_a/bsu_N_sf"/>
</dbReference>
<keyword evidence="5 12" id="KW-0547">Nucleotide-binding</keyword>
<dbReference type="GO" id="GO:0005524">
    <property type="term" value="F:ATP binding"/>
    <property type="evidence" value="ECO:0007669"/>
    <property type="project" value="UniProtKB-UniRule"/>
</dbReference>
<evidence type="ECO:0000256" key="6">
    <source>
        <dbReference type="ARBA" id="ARBA00022840"/>
    </source>
</evidence>
<dbReference type="InterPro" id="IPR004100">
    <property type="entry name" value="ATPase_F1/V1/A1_a/bsu_N"/>
</dbReference>
<dbReference type="Proteomes" id="UP001431186">
    <property type="component" value="Chromosome"/>
</dbReference>
<evidence type="ECO:0000256" key="8">
    <source>
        <dbReference type="ARBA" id="ARBA00023065"/>
    </source>
</evidence>
<dbReference type="EMBL" id="AP025285">
    <property type="protein sequence ID" value="BDC90326.1"/>
    <property type="molecule type" value="Genomic_DNA"/>
</dbReference>
<dbReference type="CDD" id="cd18116">
    <property type="entry name" value="ATP-synt_F1_alpha_N"/>
    <property type="match status" value="1"/>
</dbReference>
<dbReference type="FunFam" id="1.20.150.20:FF:000001">
    <property type="entry name" value="ATP synthase subunit alpha"/>
    <property type="match status" value="1"/>
</dbReference>
<keyword evidence="6 12" id="KW-0067">ATP-binding</keyword>
<keyword evidence="12" id="KW-0375">Hydrogen ion transport</keyword>
<accession>A0AAU9CH73</accession>
<dbReference type="Pfam" id="PF00306">
    <property type="entry name" value="ATP-synt_ab_C"/>
    <property type="match status" value="1"/>
</dbReference>
<evidence type="ECO:0000256" key="7">
    <source>
        <dbReference type="ARBA" id="ARBA00022967"/>
    </source>
</evidence>
<dbReference type="SUPFAM" id="SSF50615">
    <property type="entry name" value="N-terminal domain of alpha and beta subunits of F1 ATP synthase"/>
    <property type="match status" value="1"/>
</dbReference>
<proteinExistence type="inferred from homology"/>
<evidence type="ECO:0000313" key="16">
    <source>
        <dbReference type="EMBL" id="BDC90326.1"/>
    </source>
</evidence>
<feature type="domain" description="ATPase F1/V1/A1 complex alpha/beta subunit N-terminal" evidence="15">
    <location>
        <begin position="38"/>
        <end position="110"/>
    </location>
</feature>
<dbReference type="Gene3D" id="1.20.150.20">
    <property type="entry name" value="ATP synthase alpha/beta chain, C-terminal domain"/>
    <property type="match status" value="1"/>
</dbReference>
<organism evidence="16 17">
    <name type="scientific">Leptogranulimonas caecicola</name>
    <dbReference type="NCBI Taxonomy" id="2894156"/>
    <lineage>
        <taxon>Bacteria</taxon>
        <taxon>Bacillati</taxon>
        <taxon>Actinomycetota</taxon>
        <taxon>Coriobacteriia</taxon>
        <taxon>Coriobacteriales</taxon>
        <taxon>Kribbibacteriaceae</taxon>
        <taxon>Leptogranulimonas</taxon>
    </lineage>
</organism>
<dbReference type="Pfam" id="PF02874">
    <property type="entry name" value="ATP-synt_ab_N"/>
    <property type="match status" value="1"/>
</dbReference>
<keyword evidence="10 12" id="KW-0139">CF(1)</keyword>
<evidence type="ECO:0000256" key="11">
    <source>
        <dbReference type="ARBA" id="ARBA00023310"/>
    </source>
</evidence>
<dbReference type="InterPro" id="IPR033732">
    <property type="entry name" value="ATP_synth_F1_a_nt-bd_dom"/>
</dbReference>
<dbReference type="EC" id="7.1.2.2" evidence="12"/>
<dbReference type="HAMAP" id="MF_01346">
    <property type="entry name" value="ATP_synth_alpha_bact"/>
    <property type="match status" value="1"/>
</dbReference>
<dbReference type="Gene3D" id="3.40.50.300">
    <property type="entry name" value="P-loop containing nucleotide triphosphate hydrolases"/>
    <property type="match status" value="1"/>
</dbReference>
<dbReference type="InterPro" id="IPR020003">
    <property type="entry name" value="ATPase_a/bsu_AS"/>
</dbReference>
<dbReference type="CDD" id="cd01132">
    <property type="entry name" value="F1-ATPase_alpha_CD"/>
    <property type="match status" value="1"/>
</dbReference>
<dbReference type="InterPro" id="IPR005294">
    <property type="entry name" value="ATP_synth_F1_asu"/>
</dbReference>
<feature type="site" description="Required for activity" evidence="12">
    <location>
        <position position="392"/>
    </location>
</feature>
<dbReference type="PANTHER" id="PTHR48082:SF2">
    <property type="entry name" value="ATP SYNTHASE SUBUNIT ALPHA, MITOCHONDRIAL"/>
    <property type="match status" value="1"/>
</dbReference>
<dbReference type="PANTHER" id="PTHR48082">
    <property type="entry name" value="ATP SYNTHASE SUBUNIT ALPHA, MITOCHONDRIAL"/>
    <property type="match status" value="1"/>
</dbReference>
<dbReference type="CDD" id="cd18113">
    <property type="entry name" value="ATP-synt_F1_alpha_C"/>
    <property type="match status" value="1"/>
</dbReference>
<keyword evidence="3 12" id="KW-0813">Transport</keyword>
<evidence type="ECO:0000256" key="9">
    <source>
        <dbReference type="ARBA" id="ARBA00023136"/>
    </source>
</evidence>
<keyword evidence="7 12" id="KW-1278">Translocase</keyword>
<sequence length="570" mass="61417">MADSNEATKVAPDGAINADTIANILRVKLDAMKAAIDTQDVSRVIEIGDGVARVSGLKSAMAGELLDFTSAMTGVHVYGLAQNLDRDEVGAVLFGNVEVIREGDECRTTGRVMDIPVGPAMLGRVVNPLGEAIDGAGPMETVARRPIEFKAPGIMARTPVCEPVQTGLMAIDAMIPVGRGQRELIIGDRKTGKTAIAIDTIINQAKSDMICIYVAIGQKASTVATIRQTLEQHGVMDKTIIVAATASDSAPLQYIAPMAGAAIGEYFMYTGEDGKPANQDNPGRAVLVVYDDLSKQAVAYRQMSLTLHRPPGREAYPGDIFYLHSRLLERACKLDEAHGYGSLTALPIIETQEGDVSAYIPTNVISITDGQIYLQSNLFLQGQRPAVDVGISVSRVGGDAQIKAMKQVAGNLRLDLASYAELQSFAQFGSDLDRSTRYQLNRGARMTELLRQKRFSAIDVVDQVAVIFAGNNNFLDDLPVNQVIPFRDQFVDYLKTSRVALREKLRQGRISDETAEELKGACRTFKKQFLASTRAAQSKKTQEELAEDAIESAGAVTTVEDSAASVAEEA</sequence>
<dbReference type="FunFam" id="3.40.50.300:FF:000002">
    <property type="entry name" value="ATP synthase subunit alpha"/>
    <property type="match status" value="1"/>
</dbReference>
<dbReference type="InterPro" id="IPR038376">
    <property type="entry name" value="ATP_synth_asu_C_sf"/>
</dbReference>
<dbReference type="NCBIfam" id="TIGR00962">
    <property type="entry name" value="atpA"/>
    <property type="match status" value="1"/>
</dbReference>
<dbReference type="InterPro" id="IPR000194">
    <property type="entry name" value="ATPase_F1/V1/A1_a/bsu_nucl-bd"/>
</dbReference>
<dbReference type="GO" id="GO:0043531">
    <property type="term" value="F:ADP binding"/>
    <property type="evidence" value="ECO:0007669"/>
    <property type="project" value="TreeGrafter"/>
</dbReference>
<feature type="domain" description="ATPase F1/V1/A1 complex alpha/beta subunit nucleotide-binding" evidence="13">
    <location>
        <begin position="167"/>
        <end position="394"/>
    </location>
</feature>
<dbReference type="NCBIfam" id="NF009884">
    <property type="entry name" value="PRK13343.1"/>
    <property type="match status" value="1"/>
</dbReference>
<comment type="function">
    <text evidence="12">Produces ATP from ADP in the presence of a proton gradient across the membrane. The alpha chain is a regulatory subunit.</text>
</comment>
<evidence type="ECO:0000256" key="2">
    <source>
        <dbReference type="ARBA" id="ARBA00008936"/>
    </source>
</evidence>
<dbReference type="GO" id="GO:0005886">
    <property type="term" value="C:plasma membrane"/>
    <property type="evidence" value="ECO:0007669"/>
    <property type="project" value="UniProtKB-SubCell"/>
</dbReference>
<dbReference type="InterPro" id="IPR027417">
    <property type="entry name" value="P-loop_NTPase"/>
</dbReference>
<evidence type="ECO:0000259" key="15">
    <source>
        <dbReference type="Pfam" id="PF02874"/>
    </source>
</evidence>
<comment type="similarity">
    <text evidence="2 12">Belongs to the ATPase alpha/beta chains family.</text>
</comment>
<reference evidence="16" key="1">
    <citation type="submission" date="2021-11" db="EMBL/GenBank/DDBJ databases">
        <title>Complete genome sequence of Atopobiaceae bacterium TOC12.</title>
        <authorList>
            <person name="Morinaga K."/>
            <person name="Kusada H."/>
            <person name="Tamaki H."/>
        </authorList>
    </citation>
    <scope>NUCLEOTIDE SEQUENCE</scope>
    <source>
        <strain evidence="16">TOC12</strain>
    </source>
</reference>
<feature type="domain" description="ATP synthase alpha subunit C-terminal" evidence="14">
    <location>
        <begin position="401"/>
        <end position="525"/>
    </location>
</feature>
<keyword evidence="17" id="KW-1185">Reference proteome</keyword>
<evidence type="ECO:0000313" key="17">
    <source>
        <dbReference type="Proteomes" id="UP001431186"/>
    </source>
</evidence>
<evidence type="ECO:0000256" key="1">
    <source>
        <dbReference type="ARBA" id="ARBA00004370"/>
    </source>
</evidence>
<keyword evidence="9 12" id="KW-0472">Membrane</keyword>
<keyword evidence="4 12" id="KW-1003">Cell membrane</keyword>
<dbReference type="AlphaFoldDB" id="A0AAU9CH73"/>
<evidence type="ECO:0000256" key="4">
    <source>
        <dbReference type="ARBA" id="ARBA00022475"/>
    </source>
</evidence>
<dbReference type="SUPFAM" id="SSF52540">
    <property type="entry name" value="P-loop containing nucleoside triphosphate hydrolases"/>
    <property type="match status" value="1"/>
</dbReference>
<comment type="subcellular location">
    <subcellularLocation>
        <location evidence="12">Cell membrane</location>
        <topology evidence="12">Peripheral membrane protein</topology>
    </subcellularLocation>
    <subcellularLocation>
        <location evidence="1">Membrane</location>
    </subcellularLocation>
</comment>
<dbReference type="KEGG" id="lcal:ATTO_01980"/>
<dbReference type="Pfam" id="PF00006">
    <property type="entry name" value="ATP-synt_ab"/>
    <property type="match status" value="1"/>
</dbReference>
<evidence type="ECO:0000256" key="3">
    <source>
        <dbReference type="ARBA" id="ARBA00022448"/>
    </source>
</evidence>
<evidence type="ECO:0000259" key="14">
    <source>
        <dbReference type="Pfam" id="PF00306"/>
    </source>
</evidence>
<dbReference type="InterPro" id="IPR000793">
    <property type="entry name" value="ATP_synth_asu_C"/>
</dbReference>
<dbReference type="InterPro" id="IPR023366">
    <property type="entry name" value="ATP_synth_asu-like_sf"/>
</dbReference>